<evidence type="ECO:0000313" key="2">
    <source>
        <dbReference type="Proteomes" id="UP001164653"/>
    </source>
</evidence>
<protein>
    <submittedName>
        <fullName evidence="1">Uncharacterized protein</fullName>
    </submittedName>
</protein>
<dbReference type="RefSeq" id="WP_244821892.1">
    <property type="nucleotide sequence ID" value="NZ_CP112998.1"/>
</dbReference>
<accession>A0A9E8SKQ8</accession>
<keyword evidence="2" id="KW-1185">Reference proteome</keyword>
<name>A0A9E8SKQ8_9BACT</name>
<evidence type="ECO:0000313" key="1">
    <source>
        <dbReference type="EMBL" id="WAC12243.1"/>
    </source>
</evidence>
<dbReference type="Proteomes" id="UP001164653">
    <property type="component" value="Chromosome"/>
</dbReference>
<dbReference type="AlphaFoldDB" id="A0A9E8SKQ8"/>
<dbReference type="KEGG" id="dpf:ON006_31530"/>
<dbReference type="EMBL" id="CP112998">
    <property type="protein sequence ID" value="WAC12243.1"/>
    <property type="molecule type" value="Genomic_DNA"/>
</dbReference>
<gene>
    <name evidence="1" type="ORF">ON006_31530</name>
</gene>
<proteinExistence type="predicted"/>
<sequence length="67" mass="7769">MTQELVEKFKAYAEERRKEREASTDRAGLARKRLQKIGYLDENGEVSEAYRGGIPNRIETIRLIVSK</sequence>
<organism evidence="1 2">
    <name type="scientific">Dyadobacter pollutisoli</name>
    <dbReference type="NCBI Taxonomy" id="2910158"/>
    <lineage>
        <taxon>Bacteria</taxon>
        <taxon>Pseudomonadati</taxon>
        <taxon>Bacteroidota</taxon>
        <taxon>Cytophagia</taxon>
        <taxon>Cytophagales</taxon>
        <taxon>Spirosomataceae</taxon>
        <taxon>Dyadobacter</taxon>
    </lineage>
</organism>
<reference evidence="1" key="1">
    <citation type="submission" date="2022-11" db="EMBL/GenBank/DDBJ databases">
        <title>Dyadobacter pollutisoli sp. nov., isolated from plastic dumped soil.</title>
        <authorList>
            <person name="Kim J.M."/>
            <person name="Kim K.R."/>
            <person name="Lee J.K."/>
            <person name="Hao L."/>
            <person name="Jeon C.O."/>
        </authorList>
    </citation>
    <scope>NUCLEOTIDE SEQUENCE</scope>
    <source>
        <strain evidence="1">U1</strain>
    </source>
</reference>